<keyword evidence="1" id="KW-0633">Potassium transport</keyword>
<evidence type="ECO:0000313" key="4">
    <source>
        <dbReference type="EMBL" id="APG24957.1"/>
    </source>
</evidence>
<dbReference type="Gene3D" id="3.40.50.720">
    <property type="entry name" value="NAD(P)-binding Rossmann-like Domain"/>
    <property type="match status" value="1"/>
</dbReference>
<keyword evidence="1" id="KW-0406">Ion transport</keyword>
<evidence type="ECO:0000313" key="5">
    <source>
        <dbReference type="Proteomes" id="UP000182264"/>
    </source>
</evidence>
<evidence type="ECO:0000256" key="1">
    <source>
        <dbReference type="ARBA" id="ARBA00022538"/>
    </source>
</evidence>
<protein>
    <submittedName>
        <fullName evidence="4">Potassium transporter TrkA</fullName>
    </submittedName>
</protein>
<reference evidence="4 5" key="1">
    <citation type="journal article" date="2017" name="Genome Announc.">
        <title>Complete Genome Sequences of Two Acetylene-Fermenting Pelobacter acetylenicus Strains.</title>
        <authorList>
            <person name="Sutton J.M."/>
            <person name="Baesman S.M."/>
            <person name="Fierst J.L."/>
            <person name="Poret-Peterson A.T."/>
            <person name="Oremland R.S."/>
            <person name="Dunlap D.S."/>
            <person name="Akob D.M."/>
        </authorList>
    </citation>
    <scope>NUCLEOTIDE SEQUENCE [LARGE SCALE GENOMIC DNA]</scope>
    <source>
        <strain evidence="4 5">DSM 3247</strain>
    </source>
</reference>
<dbReference type="Pfam" id="PF02254">
    <property type="entry name" value="TrkA_N"/>
    <property type="match status" value="1"/>
</dbReference>
<organism evidence="4 5">
    <name type="scientific">Syntrophotalea acetylenica</name>
    <name type="common">Pelobacter acetylenicus</name>
    <dbReference type="NCBI Taxonomy" id="29542"/>
    <lineage>
        <taxon>Bacteria</taxon>
        <taxon>Pseudomonadati</taxon>
        <taxon>Thermodesulfobacteriota</taxon>
        <taxon>Desulfuromonadia</taxon>
        <taxon>Desulfuromonadales</taxon>
        <taxon>Syntrophotaleaceae</taxon>
        <taxon>Syntrophotalea</taxon>
    </lineage>
</organism>
<keyword evidence="1" id="KW-0813">Transport</keyword>
<dbReference type="OrthoDB" id="9776294at2"/>
<dbReference type="InterPro" id="IPR050721">
    <property type="entry name" value="Trk_Ktr_HKT_K-transport"/>
</dbReference>
<dbReference type="PROSITE" id="PS51201">
    <property type="entry name" value="RCK_N"/>
    <property type="match status" value="1"/>
</dbReference>
<dbReference type="PRINTS" id="PR00335">
    <property type="entry name" value="KUPTAKETRKA"/>
</dbReference>
<accession>A0A1L3GGC0</accession>
<dbReference type="AlphaFoldDB" id="A0A1L3GGC0"/>
<dbReference type="PANTHER" id="PTHR43833:SF8">
    <property type="entry name" value="TRK SYSTEM POTASSIUM UPTAKE PROTEIN TRKA"/>
    <property type="match status" value="1"/>
</dbReference>
<evidence type="ECO:0000256" key="2">
    <source>
        <dbReference type="ARBA" id="ARBA00022958"/>
    </source>
</evidence>
<dbReference type="PANTHER" id="PTHR43833">
    <property type="entry name" value="POTASSIUM CHANNEL PROTEIN 2-RELATED-RELATED"/>
    <property type="match status" value="1"/>
</dbReference>
<evidence type="ECO:0000259" key="3">
    <source>
        <dbReference type="PROSITE" id="PS51201"/>
    </source>
</evidence>
<dbReference type="SUPFAM" id="SSF51735">
    <property type="entry name" value="NAD(P)-binding Rossmann-fold domains"/>
    <property type="match status" value="1"/>
</dbReference>
<sequence length="150" mass="16617">MHLKKQREWPQYVVIVGCGRLGSLLAGLLSEVGSSVVIIDVNESAFELLSAEFSGFRIVGDAVEIEVLRAAKTDKADCLLATTEEDNVNLMVAQVARKLFNVPKVLARVFDPRREKVYREFDIETVSPTNLMAQAFVTSIEKKQGDKSCV</sequence>
<feature type="domain" description="RCK N-terminal" evidence="3">
    <location>
        <begin position="10"/>
        <end position="125"/>
    </location>
</feature>
<dbReference type="STRING" id="29542.A6070_01900"/>
<keyword evidence="5" id="KW-1185">Reference proteome</keyword>
<dbReference type="GO" id="GO:0005886">
    <property type="term" value="C:plasma membrane"/>
    <property type="evidence" value="ECO:0007669"/>
    <property type="project" value="InterPro"/>
</dbReference>
<dbReference type="RefSeq" id="WP_072286805.1">
    <property type="nucleotide sequence ID" value="NZ_CP015455.1"/>
</dbReference>
<name>A0A1L3GGC0_SYNAC</name>
<dbReference type="Proteomes" id="UP000182264">
    <property type="component" value="Chromosome"/>
</dbReference>
<dbReference type="EMBL" id="CP015518">
    <property type="protein sequence ID" value="APG24957.1"/>
    <property type="molecule type" value="Genomic_DNA"/>
</dbReference>
<proteinExistence type="predicted"/>
<gene>
    <name evidence="4" type="ORF">A7E75_07940</name>
</gene>
<dbReference type="KEGG" id="pace:A6070_01900"/>
<keyword evidence="2" id="KW-0630">Potassium</keyword>
<dbReference type="GO" id="GO:0015079">
    <property type="term" value="F:potassium ion transmembrane transporter activity"/>
    <property type="evidence" value="ECO:0007669"/>
    <property type="project" value="InterPro"/>
</dbReference>
<dbReference type="InterPro" id="IPR036291">
    <property type="entry name" value="NAD(P)-bd_dom_sf"/>
</dbReference>
<dbReference type="InterPro" id="IPR006036">
    <property type="entry name" value="K_uptake_TrkA"/>
</dbReference>
<dbReference type="InterPro" id="IPR003148">
    <property type="entry name" value="RCK_N"/>
</dbReference>